<name>A0A1I0RN66_9RHOB</name>
<protein>
    <submittedName>
        <fullName evidence="5">Regulatory protein, luxR family</fullName>
    </submittedName>
</protein>
<organism evidence="5 6">
    <name type="scientific">Cognatiyoonia koreensis</name>
    <dbReference type="NCBI Taxonomy" id="364200"/>
    <lineage>
        <taxon>Bacteria</taxon>
        <taxon>Pseudomonadati</taxon>
        <taxon>Pseudomonadota</taxon>
        <taxon>Alphaproteobacteria</taxon>
        <taxon>Rhodobacterales</taxon>
        <taxon>Paracoccaceae</taxon>
        <taxon>Cognatiyoonia</taxon>
    </lineage>
</organism>
<reference evidence="5 6" key="1">
    <citation type="submission" date="2016-10" db="EMBL/GenBank/DDBJ databases">
        <authorList>
            <person name="de Groot N.N."/>
        </authorList>
    </citation>
    <scope>NUCLEOTIDE SEQUENCE [LARGE SCALE GENOMIC DNA]</scope>
    <source>
        <strain evidence="5 6">DSM 17925</strain>
    </source>
</reference>
<dbReference type="PANTHER" id="PTHR44688">
    <property type="entry name" value="DNA-BINDING TRANSCRIPTIONAL ACTIVATOR DEVR_DOSR"/>
    <property type="match status" value="1"/>
</dbReference>
<evidence type="ECO:0000313" key="6">
    <source>
        <dbReference type="Proteomes" id="UP000199167"/>
    </source>
</evidence>
<feature type="domain" description="HTH luxR-type" evidence="4">
    <location>
        <begin position="148"/>
        <end position="213"/>
    </location>
</feature>
<dbReference type="InterPro" id="IPR016032">
    <property type="entry name" value="Sig_transdc_resp-reg_C-effctor"/>
</dbReference>
<gene>
    <name evidence="5" type="ORF">SAMN04488515_2903</name>
</gene>
<dbReference type="STRING" id="364200.SAMN04488515_2903"/>
<dbReference type="PROSITE" id="PS50043">
    <property type="entry name" value="HTH_LUXR_2"/>
    <property type="match status" value="1"/>
</dbReference>
<sequence length="219" mass="24041">MLGYVFKMTVTIVSENVAFRQLMVYACRQNNLIVSGAYDDCHGLSRVNPGEVFFIQYQESDTELPSWVCTQVSLHPDIKVVVMVTEGLETQKVVSLAKCAHTVVTEQASTDEVIAALQSAHQDAKAAAFPAGPQPVEHYREVTMPPRQLSLPIHLTDRETSILVGISLGQSNKEIANNLSISDATVKVHLRAAFRKLGVTNRTQAAVWAMQNLQIAHNG</sequence>
<accession>A0A1I0RN66</accession>
<evidence type="ECO:0000313" key="5">
    <source>
        <dbReference type="EMBL" id="SEW41972.1"/>
    </source>
</evidence>
<dbReference type="SUPFAM" id="SSF46894">
    <property type="entry name" value="C-terminal effector domain of the bipartite response regulators"/>
    <property type="match status" value="1"/>
</dbReference>
<dbReference type="PROSITE" id="PS00622">
    <property type="entry name" value="HTH_LUXR_1"/>
    <property type="match status" value="1"/>
</dbReference>
<evidence type="ECO:0000256" key="3">
    <source>
        <dbReference type="ARBA" id="ARBA00023163"/>
    </source>
</evidence>
<evidence type="ECO:0000256" key="1">
    <source>
        <dbReference type="ARBA" id="ARBA00023015"/>
    </source>
</evidence>
<keyword evidence="2" id="KW-0238">DNA-binding</keyword>
<dbReference type="PRINTS" id="PR00038">
    <property type="entry name" value="HTHLUXR"/>
</dbReference>
<dbReference type="EMBL" id="FOIZ01000002">
    <property type="protein sequence ID" value="SEW41972.1"/>
    <property type="molecule type" value="Genomic_DNA"/>
</dbReference>
<dbReference type="CDD" id="cd06170">
    <property type="entry name" value="LuxR_C_like"/>
    <property type="match status" value="1"/>
</dbReference>
<dbReference type="PANTHER" id="PTHR44688:SF16">
    <property type="entry name" value="DNA-BINDING TRANSCRIPTIONAL ACTIVATOR DEVR_DOSR"/>
    <property type="match status" value="1"/>
</dbReference>
<dbReference type="GO" id="GO:0006355">
    <property type="term" value="P:regulation of DNA-templated transcription"/>
    <property type="evidence" value="ECO:0007669"/>
    <property type="project" value="InterPro"/>
</dbReference>
<keyword evidence="3" id="KW-0804">Transcription</keyword>
<keyword evidence="1" id="KW-0805">Transcription regulation</keyword>
<dbReference type="Proteomes" id="UP000199167">
    <property type="component" value="Unassembled WGS sequence"/>
</dbReference>
<dbReference type="Gene3D" id="3.40.50.2300">
    <property type="match status" value="1"/>
</dbReference>
<evidence type="ECO:0000259" key="4">
    <source>
        <dbReference type="PROSITE" id="PS50043"/>
    </source>
</evidence>
<dbReference type="Pfam" id="PF00196">
    <property type="entry name" value="GerE"/>
    <property type="match status" value="1"/>
</dbReference>
<proteinExistence type="predicted"/>
<dbReference type="GO" id="GO:0003677">
    <property type="term" value="F:DNA binding"/>
    <property type="evidence" value="ECO:0007669"/>
    <property type="project" value="UniProtKB-KW"/>
</dbReference>
<dbReference type="RefSeq" id="WP_207510555.1">
    <property type="nucleotide sequence ID" value="NZ_FOIZ01000002.1"/>
</dbReference>
<keyword evidence="6" id="KW-1185">Reference proteome</keyword>
<evidence type="ECO:0000256" key="2">
    <source>
        <dbReference type="ARBA" id="ARBA00023125"/>
    </source>
</evidence>
<dbReference type="InterPro" id="IPR000792">
    <property type="entry name" value="Tscrpt_reg_LuxR_C"/>
</dbReference>
<dbReference type="AlphaFoldDB" id="A0A1I0RN66"/>
<dbReference type="SMART" id="SM00421">
    <property type="entry name" value="HTH_LUXR"/>
    <property type="match status" value="1"/>
</dbReference>